<dbReference type="InterPro" id="IPR051681">
    <property type="entry name" value="Ser/Thr_Kinases-Pseudokinases"/>
</dbReference>
<dbReference type="GO" id="GO:0008270">
    <property type="term" value="F:zinc ion binding"/>
    <property type="evidence" value="ECO:0007669"/>
    <property type="project" value="InterPro"/>
</dbReference>
<dbReference type="InterPro" id="IPR011009">
    <property type="entry name" value="Kinase-like_dom_sf"/>
</dbReference>
<dbReference type="Proteomes" id="UP000663861">
    <property type="component" value="Unassembled WGS sequence"/>
</dbReference>
<dbReference type="SMART" id="SM00220">
    <property type="entry name" value="S_TKc"/>
    <property type="match status" value="1"/>
</dbReference>
<gene>
    <name evidence="3" type="ORF">RDB_LOCUS157465</name>
</gene>
<reference evidence="3" key="1">
    <citation type="submission" date="2021-01" db="EMBL/GenBank/DDBJ databases">
        <authorList>
            <person name="Kaushik A."/>
        </authorList>
    </citation>
    <scope>NUCLEOTIDE SEQUENCE</scope>
    <source>
        <strain evidence="3">AG4-RS23</strain>
    </source>
</reference>
<dbReference type="InterPro" id="IPR001245">
    <property type="entry name" value="Ser-Thr/Tyr_kinase_cat_dom"/>
</dbReference>
<dbReference type="PANTHER" id="PTHR44329:SF214">
    <property type="entry name" value="PROTEIN KINASE DOMAIN-CONTAINING PROTEIN"/>
    <property type="match status" value="1"/>
</dbReference>
<evidence type="ECO:0000313" key="3">
    <source>
        <dbReference type="EMBL" id="CAE6522044.1"/>
    </source>
</evidence>
<feature type="compositionally biased region" description="Basic residues" evidence="1">
    <location>
        <begin position="135"/>
        <end position="146"/>
    </location>
</feature>
<dbReference type="Pfam" id="PF07714">
    <property type="entry name" value="PK_Tyr_Ser-Thr"/>
    <property type="match status" value="1"/>
</dbReference>
<protein>
    <recommendedName>
        <fullName evidence="2">Protein kinase domain-containing protein</fullName>
    </recommendedName>
</protein>
<dbReference type="AlphaFoldDB" id="A0A8H3HM83"/>
<dbReference type="GO" id="GO:0005524">
    <property type="term" value="F:ATP binding"/>
    <property type="evidence" value="ECO:0007669"/>
    <property type="project" value="InterPro"/>
</dbReference>
<evidence type="ECO:0000256" key="1">
    <source>
        <dbReference type="SAM" id="MobiDB-lite"/>
    </source>
</evidence>
<evidence type="ECO:0000259" key="2">
    <source>
        <dbReference type="PROSITE" id="PS50011"/>
    </source>
</evidence>
<dbReference type="EMBL" id="CAJMWY010004168">
    <property type="protein sequence ID" value="CAE6522044.1"/>
    <property type="molecule type" value="Genomic_DNA"/>
</dbReference>
<comment type="caution">
    <text evidence="3">The sequence shown here is derived from an EMBL/GenBank/DDBJ whole genome shotgun (WGS) entry which is preliminary data.</text>
</comment>
<feature type="region of interest" description="Disordered" evidence="1">
    <location>
        <begin position="130"/>
        <end position="166"/>
    </location>
</feature>
<accession>A0A8H3HM83</accession>
<evidence type="ECO:0000313" key="4">
    <source>
        <dbReference type="Proteomes" id="UP000663861"/>
    </source>
</evidence>
<dbReference type="PROSITE" id="PS00108">
    <property type="entry name" value="PROTEIN_KINASE_ST"/>
    <property type="match status" value="1"/>
</dbReference>
<dbReference type="PROSITE" id="PS50011">
    <property type="entry name" value="PROTEIN_KINASE_DOM"/>
    <property type="match status" value="1"/>
</dbReference>
<dbReference type="InterPro" id="IPR036864">
    <property type="entry name" value="Zn2-C6_fun-type_DNA-bd_sf"/>
</dbReference>
<sequence>MALATDGSGSTLTMDQANTQIGPAQNLFALAKVVLGEDTSNEDTIQSRFAGLGNPLLLSLRGEAPAYVPYDTLRRDPPPIPPPFWQGPCRLCREREIECVFKDDNICQQCRESGVTCNVDPHLLEGKSPLSKRAAQARRNRIRKQKGGGIYPKQEQGESKTAPQYRPVKRTAQEAMLENHNATPGASKFKDRLMPHEQNYGYPYPLVPHSVPVRQTTATEHQPGNKDPEPQAQFVDQHSARPSLPQTPMVVIQNVTELQSALMTPSDCFQSLKDHGCRDLSSEIAPETYPENAEAVGGFGDIFKGTLKTNNDEFVAIKVLRVGVVAGQGTKSLKRTMREIYAWSKLYHQNVHELLGVTMFRGRLGMVSKWMGNGNLSQYLRSPSAQTKPPNRHELCVQIATGVAYIHGKDMVHGDLKAQNILISSEGIIKITDFDYSLVPDLSLVFSETTRMGGGTARWMAPELLLEETPCQRSKETDIYSLGMTFLEVITGAVPYQAECQLEVQVLKKLMKKVFPSRSSAFFPNDAKGDAMWRLLLRCWDHDPALRPAAVGVSAIVSTCAELGQ</sequence>
<dbReference type="GO" id="GO:0000981">
    <property type="term" value="F:DNA-binding transcription factor activity, RNA polymerase II-specific"/>
    <property type="evidence" value="ECO:0007669"/>
    <property type="project" value="InterPro"/>
</dbReference>
<dbReference type="SUPFAM" id="SSF56112">
    <property type="entry name" value="Protein kinase-like (PK-like)"/>
    <property type="match status" value="1"/>
</dbReference>
<proteinExistence type="predicted"/>
<dbReference type="InterPro" id="IPR000719">
    <property type="entry name" value="Prot_kinase_dom"/>
</dbReference>
<name>A0A8H3HM83_9AGAM</name>
<organism evidence="3 4">
    <name type="scientific">Rhizoctonia solani</name>
    <dbReference type="NCBI Taxonomy" id="456999"/>
    <lineage>
        <taxon>Eukaryota</taxon>
        <taxon>Fungi</taxon>
        <taxon>Dikarya</taxon>
        <taxon>Basidiomycota</taxon>
        <taxon>Agaricomycotina</taxon>
        <taxon>Agaricomycetes</taxon>
        <taxon>Cantharellales</taxon>
        <taxon>Ceratobasidiaceae</taxon>
        <taxon>Rhizoctonia</taxon>
    </lineage>
</organism>
<dbReference type="InterPro" id="IPR008271">
    <property type="entry name" value="Ser/Thr_kinase_AS"/>
</dbReference>
<dbReference type="SUPFAM" id="SSF57701">
    <property type="entry name" value="Zn2/Cys6 DNA-binding domain"/>
    <property type="match status" value="1"/>
</dbReference>
<feature type="domain" description="Protein kinase" evidence="2">
    <location>
        <begin position="288"/>
        <end position="565"/>
    </location>
</feature>
<dbReference type="PRINTS" id="PR00109">
    <property type="entry name" value="TYRKINASE"/>
</dbReference>
<dbReference type="GO" id="GO:0004674">
    <property type="term" value="F:protein serine/threonine kinase activity"/>
    <property type="evidence" value="ECO:0007669"/>
    <property type="project" value="TreeGrafter"/>
</dbReference>
<dbReference type="Gene3D" id="1.10.510.10">
    <property type="entry name" value="Transferase(Phosphotransferase) domain 1"/>
    <property type="match status" value="1"/>
</dbReference>
<dbReference type="PANTHER" id="PTHR44329">
    <property type="entry name" value="SERINE/THREONINE-PROTEIN KINASE TNNI3K-RELATED"/>
    <property type="match status" value="1"/>
</dbReference>